<dbReference type="AlphaFoldDB" id="A0AAV1I4Z8"/>
<dbReference type="Pfam" id="PF02517">
    <property type="entry name" value="Rce1-like"/>
    <property type="match status" value="1"/>
</dbReference>
<evidence type="ECO:0000313" key="4">
    <source>
        <dbReference type="Proteomes" id="UP001314263"/>
    </source>
</evidence>
<feature type="transmembrane region" description="Helical" evidence="1">
    <location>
        <begin position="79"/>
        <end position="98"/>
    </location>
</feature>
<feature type="transmembrane region" description="Helical" evidence="1">
    <location>
        <begin position="38"/>
        <end position="58"/>
    </location>
</feature>
<proteinExistence type="predicted"/>
<keyword evidence="1" id="KW-0812">Transmembrane</keyword>
<evidence type="ECO:0000259" key="2">
    <source>
        <dbReference type="Pfam" id="PF02517"/>
    </source>
</evidence>
<dbReference type="GO" id="GO:0004175">
    <property type="term" value="F:endopeptidase activity"/>
    <property type="evidence" value="ECO:0007669"/>
    <property type="project" value="UniProtKB-ARBA"/>
</dbReference>
<feature type="transmembrane region" description="Helical" evidence="1">
    <location>
        <begin position="129"/>
        <end position="151"/>
    </location>
</feature>
<keyword evidence="1" id="KW-0472">Membrane</keyword>
<evidence type="ECO:0000256" key="1">
    <source>
        <dbReference type="SAM" id="Phobius"/>
    </source>
</evidence>
<dbReference type="InterPro" id="IPR003675">
    <property type="entry name" value="Rce1/LyrA-like_dom"/>
</dbReference>
<dbReference type="GO" id="GO:0080120">
    <property type="term" value="P:CAAX-box protein maturation"/>
    <property type="evidence" value="ECO:0007669"/>
    <property type="project" value="UniProtKB-ARBA"/>
</dbReference>
<reference evidence="3 4" key="1">
    <citation type="submission" date="2023-10" db="EMBL/GenBank/DDBJ databases">
        <authorList>
            <person name="Maclean D."/>
            <person name="Macfadyen A."/>
        </authorList>
    </citation>
    <scope>NUCLEOTIDE SEQUENCE [LARGE SCALE GENOMIC DNA]</scope>
</reference>
<comment type="caution">
    <text evidence="3">The sequence shown here is derived from an EMBL/GenBank/DDBJ whole genome shotgun (WGS) entry which is preliminary data.</text>
</comment>
<sequence length="228" mass="25385">MFLWFLAFWMLGYCAVPNSLDLLGLDGADLSARGQALLHLLLECGELGATVGILWHSLRAYRPLNLGWFRARARPLRAWLCPALLACAFFPLVDLAAARSQGWFPIDKDLWGPNMMEQNLAAGDVVSKAVYFVVVTVCAPVWEEAIFRGFLLPSLTKYMPAMAAVAVSALGFAGAHFSMQRFLPIMLLGMILGTLYVRTRNLLPCVLLHSLWNAYIFWQLTCRGTVVM</sequence>
<accession>A0AAV1I4Z8</accession>
<feature type="transmembrane region" description="Helical" evidence="1">
    <location>
        <begin position="158"/>
        <end position="176"/>
    </location>
</feature>
<name>A0AAV1I4Z8_9CHLO</name>
<protein>
    <recommendedName>
        <fullName evidence="2">CAAX prenyl protease 2/Lysostaphin resistance protein A-like domain-containing protein</fullName>
    </recommendedName>
</protein>
<dbReference type="EMBL" id="CAUYUE010000006">
    <property type="protein sequence ID" value="CAK0780456.1"/>
    <property type="molecule type" value="Genomic_DNA"/>
</dbReference>
<organism evidence="3 4">
    <name type="scientific">Coccomyxa viridis</name>
    <dbReference type="NCBI Taxonomy" id="1274662"/>
    <lineage>
        <taxon>Eukaryota</taxon>
        <taxon>Viridiplantae</taxon>
        <taxon>Chlorophyta</taxon>
        <taxon>core chlorophytes</taxon>
        <taxon>Trebouxiophyceae</taxon>
        <taxon>Trebouxiophyceae incertae sedis</taxon>
        <taxon>Coccomyxaceae</taxon>
        <taxon>Coccomyxa</taxon>
    </lineage>
</organism>
<dbReference type="PANTHER" id="PTHR43592:SF24">
    <property type="entry name" value="CAAX AMINO TERMINAL PROTEASE FAMILY PROTEIN"/>
    <property type="match status" value="1"/>
</dbReference>
<evidence type="ECO:0000313" key="3">
    <source>
        <dbReference type="EMBL" id="CAK0780456.1"/>
    </source>
</evidence>
<feature type="domain" description="CAAX prenyl protease 2/Lysostaphin resistance protein A-like" evidence="2">
    <location>
        <begin position="128"/>
        <end position="214"/>
    </location>
</feature>
<keyword evidence="1" id="KW-1133">Transmembrane helix</keyword>
<gene>
    <name evidence="3" type="ORF">CVIRNUC_005059</name>
</gene>
<dbReference type="PANTHER" id="PTHR43592">
    <property type="entry name" value="CAAX AMINO TERMINAL PROTEASE"/>
    <property type="match status" value="1"/>
</dbReference>
<keyword evidence="4" id="KW-1185">Reference proteome</keyword>
<dbReference type="Proteomes" id="UP001314263">
    <property type="component" value="Unassembled WGS sequence"/>
</dbReference>